<organism evidence="2 3">
    <name type="scientific">Salicibibacter kimchii</name>
    <dbReference type="NCBI Taxonomy" id="2099786"/>
    <lineage>
        <taxon>Bacteria</taxon>
        <taxon>Bacillati</taxon>
        <taxon>Bacillota</taxon>
        <taxon>Bacilli</taxon>
        <taxon>Bacillales</taxon>
        <taxon>Bacillaceae</taxon>
        <taxon>Salicibibacter</taxon>
    </lineage>
</organism>
<feature type="transmembrane region" description="Helical" evidence="1">
    <location>
        <begin position="93"/>
        <end position="112"/>
    </location>
</feature>
<dbReference type="AlphaFoldDB" id="A0A345C1Q4"/>
<protein>
    <submittedName>
        <fullName evidence="2">DUF2243 domain-containing protein</fullName>
    </submittedName>
</protein>
<dbReference type="EMBL" id="CP031092">
    <property type="protein sequence ID" value="AXF57135.1"/>
    <property type="molecule type" value="Genomic_DNA"/>
</dbReference>
<dbReference type="KEGG" id="rue:DT065_14775"/>
<proteinExistence type="predicted"/>
<evidence type="ECO:0000256" key="1">
    <source>
        <dbReference type="SAM" id="Phobius"/>
    </source>
</evidence>
<feature type="transmembrane region" description="Helical" evidence="1">
    <location>
        <begin position="20"/>
        <end position="42"/>
    </location>
</feature>
<sequence length="161" mass="18227">MKGDHLTGLPQKGYVSRNLWTGILFGIGLAAFLDEVIFHQLLGWHFFYDRSTTRIGIISDGFFHAFSWVATVGSLFIVADLRRRNAWWPTRWIGGALVGLGGFNLYDGIVQHKIMGIHQVRYDTDNLLIYDIGWNLTAIIILTVGIIVLLQTRKRVKGRIG</sequence>
<gene>
    <name evidence="2" type="ORF">DT065_14775</name>
</gene>
<evidence type="ECO:0000313" key="3">
    <source>
        <dbReference type="Proteomes" id="UP000252100"/>
    </source>
</evidence>
<name>A0A345C1Q4_9BACI</name>
<dbReference type="Proteomes" id="UP000252100">
    <property type="component" value="Chromosome"/>
</dbReference>
<reference evidence="2 3" key="1">
    <citation type="journal article" date="2018" name="J. Microbiol.">
        <title>Salicibibacter kimchii gen. nov., sp. nov., a moderately halophilic and alkalitolerant bacterium in the family Bacillaceae, isolated from kimchi.</title>
        <authorList>
            <person name="Jang J.Y."/>
            <person name="Oh Y.J."/>
            <person name="Lim S.K."/>
            <person name="Park H.K."/>
            <person name="Lee C."/>
            <person name="Kim J.Y."/>
            <person name="Lee M.A."/>
            <person name="Choi H.J."/>
        </authorList>
    </citation>
    <scope>NUCLEOTIDE SEQUENCE [LARGE SCALE GENOMIC DNA]</scope>
    <source>
        <strain evidence="2 3">NKC1-1</strain>
    </source>
</reference>
<keyword evidence="1" id="KW-1133">Transmembrane helix</keyword>
<feature type="transmembrane region" description="Helical" evidence="1">
    <location>
        <begin position="132"/>
        <end position="150"/>
    </location>
</feature>
<feature type="transmembrane region" description="Helical" evidence="1">
    <location>
        <begin position="62"/>
        <end position="81"/>
    </location>
</feature>
<keyword evidence="1" id="KW-0812">Transmembrane</keyword>
<dbReference type="RefSeq" id="WP_114374679.1">
    <property type="nucleotide sequence ID" value="NZ_CP031092.1"/>
</dbReference>
<dbReference type="Pfam" id="PF10002">
    <property type="entry name" value="DUF2243"/>
    <property type="match status" value="1"/>
</dbReference>
<dbReference type="OrthoDB" id="5190099at2"/>
<dbReference type="InterPro" id="IPR018719">
    <property type="entry name" value="DUF2243_membrane"/>
</dbReference>
<evidence type="ECO:0000313" key="2">
    <source>
        <dbReference type="EMBL" id="AXF57135.1"/>
    </source>
</evidence>
<accession>A0A345C1Q4</accession>
<keyword evidence="3" id="KW-1185">Reference proteome</keyword>
<keyword evidence="1" id="KW-0472">Membrane</keyword>